<proteinExistence type="predicted"/>
<dbReference type="KEGG" id="hazt:108671515"/>
<dbReference type="PANTHER" id="PTHR23200:SF48">
    <property type="entry name" value="METALLO-BETA-LACTAMASE DOMAIN-CONTAINING PROTEIN 1"/>
    <property type="match status" value="1"/>
</dbReference>
<dbReference type="AlphaFoldDB" id="A0A8B7NLM7"/>
<evidence type="ECO:0000259" key="7">
    <source>
        <dbReference type="SMART" id="SM00849"/>
    </source>
</evidence>
<comment type="subunit">
    <text evidence="2">Homodimer.</text>
</comment>
<evidence type="ECO:0000256" key="6">
    <source>
        <dbReference type="ARBA" id="ARBA00045869"/>
    </source>
</evidence>
<dbReference type="Pfam" id="PF00753">
    <property type="entry name" value="Lactamase_B"/>
    <property type="match status" value="1"/>
</dbReference>
<gene>
    <name evidence="9" type="primary">LOC108671515</name>
</gene>
<reference evidence="9" key="1">
    <citation type="submission" date="2025-08" db="UniProtKB">
        <authorList>
            <consortium name="RefSeq"/>
        </authorList>
    </citation>
    <scope>IDENTIFICATION</scope>
    <source>
        <tissue evidence="9">Whole organism</tissue>
    </source>
</reference>
<evidence type="ECO:0000256" key="5">
    <source>
        <dbReference type="ARBA" id="ARBA00044690"/>
    </source>
</evidence>
<organism evidence="8 9">
    <name type="scientific">Hyalella azteca</name>
    <name type="common">Amphipod</name>
    <dbReference type="NCBI Taxonomy" id="294128"/>
    <lineage>
        <taxon>Eukaryota</taxon>
        <taxon>Metazoa</taxon>
        <taxon>Ecdysozoa</taxon>
        <taxon>Arthropoda</taxon>
        <taxon>Crustacea</taxon>
        <taxon>Multicrustacea</taxon>
        <taxon>Malacostraca</taxon>
        <taxon>Eumalacostraca</taxon>
        <taxon>Peracarida</taxon>
        <taxon>Amphipoda</taxon>
        <taxon>Senticaudata</taxon>
        <taxon>Talitrida</taxon>
        <taxon>Talitroidea</taxon>
        <taxon>Hyalellidae</taxon>
        <taxon>Hyalella</taxon>
    </lineage>
</organism>
<dbReference type="InterPro" id="IPR036866">
    <property type="entry name" value="RibonucZ/Hydroxyglut_hydro"/>
</dbReference>
<sequence length="225" mass="25271">MEERVDRDESDHSDVALPRVDVLYDGYSYLENGTMKANCSCVLIKGEHIVIVDTMTAWDKDNILKGLEKHQVGPDDVSYAIATHGHSDHVGNHNLFTKAVQHIVSYTVSCRDAFYLHPFDTGEAYHLTPHISVLPTPGHTREHVSVRVNSENLGIVVIAGDLFEREEDILNPTLWRDAGSEDEALQRRHRCNVAEFANHIVPGHGPLFRVTEAHREALREQVVAP</sequence>
<dbReference type="InterPro" id="IPR039344">
    <property type="entry name" value="MBLAC1"/>
</dbReference>
<evidence type="ECO:0000313" key="8">
    <source>
        <dbReference type="Proteomes" id="UP000694843"/>
    </source>
</evidence>
<dbReference type="Gene3D" id="3.60.15.10">
    <property type="entry name" value="Ribonuclease Z/Hydroxyacylglutathione hydrolase-like"/>
    <property type="match status" value="1"/>
</dbReference>
<dbReference type="RefSeq" id="XP_018014557.1">
    <property type="nucleotide sequence ID" value="XM_018159068.2"/>
</dbReference>
<dbReference type="CDD" id="cd07711">
    <property type="entry name" value="MBLAC1-like_MBL-fold"/>
    <property type="match status" value="1"/>
</dbReference>
<dbReference type="Proteomes" id="UP000694843">
    <property type="component" value="Unplaced"/>
</dbReference>
<evidence type="ECO:0000256" key="2">
    <source>
        <dbReference type="ARBA" id="ARBA00011738"/>
    </source>
</evidence>
<accession>A0A8B7NLM7</accession>
<evidence type="ECO:0000256" key="1">
    <source>
        <dbReference type="ARBA" id="ARBA00004514"/>
    </source>
</evidence>
<comment type="catalytic activity">
    <reaction evidence="5">
        <text>a ribonucleotidyl-ribonucleotide-RNA + H2O = a 3'-end ribonucleotide-RNA + a 5'-end 5'-phospho-ribonucleoside-RNA + H(+)</text>
        <dbReference type="Rhea" id="RHEA:68096"/>
        <dbReference type="Rhea" id="RHEA-COMP:15179"/>
        <dbReference type="Rhea" id="RHEA-COMP:17355"/>
        <dbReference type="Rhea" id="RHEA-COMP:17428"/>
        <dbReference type="ChEBI" id="CHEBI:15377"/>
        <dbReference type="ChEBI" id="CHEBI:15378"/>
        <dbReference type="ChEBI" id="CHEBI:74896"/>
        <dbReference type="ChEBI" id="CHEBI:138282"/>
        <dbReference type="ChEBI" id="CHEBI:173118"/>
    </reaction>
    <physiologicalReaction direction="left-to-right" evidence="5">
        <dbReference type="Rhea" id="RHEA:68097"/>
    </physiologicalReaction>
</comment>
<keyword evidence="8" id="KW-1185">Reference proteome</keyword>
<name>A0A8B7NLM7_HYAAZ</name>
<dbReference type="InterPro" id="IPR001279">
    <property type="entry name" value="Metallo-B-lactamas"/>
</dbReference>
<dbReference type="SUPFAM" id="SSF56281">
    <property type="entry name" value="Metallo-hydrolase/oxidoreductase"/>
    <property type="match status" value="1"/>
</dbReference>
<evidence type="ECO:0000256" key="4">
    <source>
        <dbReference type="ARBA" id="ARBA00032988"/>
    </source>
</evidence>
<dbReference type="GO" id="GO:0031123">
    <property type="term" value="P:RNA 3'-end processing"/>
    <property type="evidence" value="ECO:0007669"/>
    <property type="project" value="UniProtKB-ARBA"/>
</dbReference>
<protein>
    <recommendedName>
        <fullName evidence="3">Metallo-beta-lactamase domain-containing protein 1</fullName>
    </recommendedName>
    <alternativeName>
        <fullName evidence="4">Endoribonuclease MBLAC1</fullName>
    </alternativeName>
</protein>
<comment type="subcellular location">
    <subcellularLocation>
        <location evidence="1">Cytoplasm</location>
        <location evidence="1">Cytosol</location>
    </subcellularLocation>
</comment>
<dbReference type="GeneID" id="108671515"/>
<dbReference type="GO" id="GO:0005829">
    <property type="term" value="C:cytosol"/>
    <property type="evidence" value="ECO:0007669"/>
    <property type="project" value="UniProtKB-SubCell"/>
</dbReference>
<evidence type="ECO:0000313" key="9">
    <source>
        <dbReference type="RefSeq" id="XP_018014557.1"/>
    </source>
</evidence>
<dbReference type="SMART" id="SM00849">
    <property type="entry name" value="Lactamase_B"/>
    <property type="match status" value="1"/>
</dbReference>
<evidence type="ECO:0000256" key="3">
    <source>
        <dbReference type="ARBA" id="ARBA00014856"/>
    </source>
</evidence>
<dbReference type="PANTHER" id="PTHR23200">
    <property type="entry name" value="METALLO-BETA-LACTAMASE DOMAIN-CONTAINING PROTEIN 1"/>
    <property type="match status" value="1"/>
</dbReference>
<dbReference type="OrthoDB" id="10250730at2759"/>
<feature type="domain" description="Metallo-beta-lactamase" evidence="7">
    <location>
        <begin position="38"/>
        <end position="204"/>
    </location>
</feature>
<comment type="function">
    <text evidence="6">Endoribonuclease that catalyzes the hydrolysis of histone-coding pre-mRNA 3'-end. Involved in histone pre-mRNA processing during the S-phase of the cell cycle, which is required for entering/progressing through S-phase. Cleaves histone pre-mRNA at a major and a minor cleavage site after the 5'-ACCCA-3' and the 5'-ACCCACA-3' sequence, respectively, and located downstream of the stem-loop. May require the presence of the HDE element located at the histone pre-RNA 3'-end to avoid non-specific cleavage.</text>
</comment>
<dbReference type="OMA" id="RCRDGTN"/>